<accession>A0A8X6FAU2</accession>
<proteinExistence type="predicted"/>
<keyword evidence="3" id="KW-1185">Reference proteome</keyword>
<gene>
    <name evidence="2" type="ORF">TNCT_621491</name>
</gene>
<evidence type="ECO:0000313" key="2">
    <source>
        <dbReference type="EMBL" id="GFQ75067.1"/>
    </source>
</evidence>
<organism evidence="2 3">
    <name type="scientific">Trichonephila clavata</name>
    <name type="common">Joro spider</name>
    <name type="synonym">Nephila clavata</name>
    <dbReference type="NCBI Taxonomy" id="2740835"/>
    <lineage>
        <taxon>Eukaryota</taxon>
        <taxon>Metazoa</taxon>
        <taxon>Ecdysozoa</taxon>
        <taxon>Arthropoda</taxon>
        <taxon>Chelicerata</taxon>
        <taxon>Arachnida</taxon>
        <taxon>Araneae</taxon>
        <taxon>Araneomorphae</taxon>
        <taxon>Entelegynae</taxon>
        <taxon>Araneoidea</taxon>
        <taxon>Nephilidae</taxon>
        <taxon>Trichonephila</taxon>
    </lineage>
</organism>
<keyword evidence="1" id="KW-0472">Membrane</keyword>
<comment type="caution">
    <text evidence="2">The sequence shown here is derived from an EMBL/GenBank/DDBJ whole genome shotgun (WGS) entry which is preliminary data.</text>
</comment>
<protein>
    <submittedName>
        <fullName evidence="2">Uncharacterized protein</fullName>
    </submittedName>
</protein>
<dbReference type="AlphaFoldDB" id="A0A8X6FAU2"/>
<feature type="transmembrane region" description="Helical" evidence="1">
    <location>
        <begin position="20"/>
        <end position="42"/>
    </location>
</feature>
<sequence>MNTQKSEEKSSFQKSGGRHFKNVIFLFSLTLLVGEYGFILRYLLVGGKVRNNDSHLNTLMWSYLVTLGIYRKDLSSLMKNAIERGEIYLFC</sequence>
<evidence type="ECO:0000313" key="3">
    <source>
        <dbReference type="Proteomes" id="UP000887116"/>
    </source>
</evidence>
<keyword evidence="1" id="KW-0812">Transmembrane</keyword>
<evidence type="ECO:0000256" key="1">
    <source>
        <dbReference type="SAM" id="Phobius"/>
    </source>
</evidence>
<dbReference type="EMBL" id="BMAO01021507">
    <property type="protein sequence ID" value="GFQ75067.1"/>
    <property type="molecule type" value="Genomic_DNA"/>
</dbReference>
<dbReference type="Proteomes" id="UP000887116">
    <property type="component" value="Unassembled WGS sequence"/>
</dbReference>
<reference evidence="2" key="1">
    <citation type="submission" date="2020-07" db="EMBL/GenBank/DDBJ databases">
        <title>Multicomponent nature underlies the extraordinary mechanical properties of spider dragline silk.</title>
        <authorList>
            <person name="Kono N."/>
            <person name="Nakamura H."/>
            <person name="Mori M."/>
            <person name="Yoshida Y."/>
            <person name="Ohtoshi R."/>
            <person name="Malay A.D."/>
            <person name="Moran D.A.P."/>
            <person name="Tomita M."/>
            <person name="Numata K."/>
            <person name="Arakawa K."/>
        </authorList>
    </citation>
    <scope>NUCLEOTIDE SEQUENCE</scope>
</reference>
<keyword evidence="1" id="KW-1133">Transmembrane helix</keyword>
<name>A0A8X6FAU2_TRICU</name>